<dbReference type="InterPro" id="IPR036291">
    <property type="entry name" value="NAD(P)-bd_dom_sf"/>
</dbReference>
<name>A0A931CAR4_9ACTN</name>
<evidence type="ECO:0000256" key="1">
    <source>
        <dbReference type="ARBA" id="ARBA00009080"/>
    </source>
</evidence>
<dbReference type="InterPro" id="IPR015815">
    <property type="entry name" value="HIBADH-related"/>
</dbReference>
<evidence type="ECO:0000313" key="5">
    <source>
        <dbReference type="EMBL" id="MBG0563961.1"/>
    </source>
</evidence>
<feature type="active site" evidence="3">
    <location>
        <position position="168"/>
    </location>
</feature>
<comment type="similarity">
    <text evidence="1">Belongs to the HIBADH-related family.</text>
</comment>
<dbReference type="Proteomes" id="UP000598146">
    <property type="component" value="Unassembled WGS sequence"/>
</dbReference>
<dbReference type="Gene3D" id="3.40.50.720">
    <property type="entry name" value="NAD(P)-binding Rossmann-like Domain"/>
    <property type="match status" value="1"/>
</dbReference>
<organism evidence="5 6">
    <name type="scientific">Actinoplanes aureus</name>
    <dbReference type="NCBI Taxonomy" id="2792083"/>
    <lineage>
        <taxon>Bacteria</taxon>
        <taxon>Bacillati</taxon>
        <taxon>Actinomycetota</taxon>
        <taxon>Actinomycetes</taxon>
        <taxon>Micromonosporales</taxon>
        <taxon>Micromonosporaceae</taxon>
        <taxon>Actinoplanes</taxon>
    </lineage>
</organism>
<dbReference type="Gene3D" id="1.10.1040.10">
    <property type="entry name" value="N-(1-d-carboxylethyl)-l-norvaline Dehydrogenase, domain 2"/>
    <property type="match status" value="1"/>
</dbReference>
<dbReference type="InterPro" id="IPR051265">
    <property type="entry name" value="HIBADH-related_NP60_sf"/>
</dbReference>
<gene>
    <name evidence="5" type="ORF">I4J89_21170</name>
</gene>
<evidence type="ECO:0000313" key="6">
    <source>
        <dbReference type="Proteomes" id="UP000598146"/>
    </source>
</evidence>
<evidence type="ECO:0000256" key="2">
    <source>
        <dbReference type="ARBA" id="ARBA00023002"/>
    </source>
</evidence>
<accession>A0A931CAR4</accession>
<keyword evidence="2" id="KW-0560">Oxidoreductase</keyword>
<dbReference type="InterPro" id="IPR008927">
    <property type="entry name" value="6-PGluconate_DH-like_C_sf"/>
</dbReference>
<dbReference type="GO" id="GO:0016491">
    <property type="term" value="F:oxidoreductase activity"/>
    <property type="evidence" value="ECO:0007669"/>
    <property type="project" value="UniProtKB-KW"/>
</dbReference>
<proteinExistence type="inferred from homology"/>
<keyword evidence="6" id="KW-1185">Reference proteome</keyword>
<dbReference type="InterPro" id="IPR006115">
    <property type="entry name" value="6PGDH_NADP-bd"/>
</dbReference>
<dbReference type="PIRSF" id="PIRSF000103">
    <property type="entry name" value="HIBADH"/>
    <property type="match status" value="1"/>
</dbReference>
<dbReference type="SUPFAM" id="SSF48179">
    <property type="entry name" value="6-phosphogluconate dehydrogenase C-terminal domain-like"/>
    <property type="match status" value="1"/>
</dbReference>
<dbReference type="EMBL" id="JADQTO010000009">
    <property type="protein sequence ID" value="MBG0563961.1"/>
    <property type="molecule type" value="Genomic_DNA"/>
</dbReference>
<dbReference type="Pfam" id="PF03446">
    <property type="entry name" value="NAD_binding_2"/>
    <property type="match status" value="1"/>
</dbReference>
<dbReference type="RefSeq" id="WP_196415731.1">
    <property type="nucleotide sequence ID" value="NZ_JADQTO010000009.1"/>
</dbReference>
<evidence type="ECO:0000259" key="4">
    <source>
        <dbReference type="Pfam" id="PF03446"/>
    </source>
</evidence>
<dbReference type="PANTHER" id="PTHR43580">
    <property type="entry name" value="OXIDOREDUCTASE GLYR1-RELATED"/>
    <property type="match status" value="1"/>
</dbReference>
<dbReference type="AlphaFoldDB" id="A0A931CAR4"/>
<protein>
    <submittedName>
        <fullName evidence="5">NAD(P)-dependent oxidoreductase</fullName>
    </submittedName>
</protein>
<dbReference type="GO" id="GO:0050661">
    <property type="term" value="F:NADP binding"/>
    <property type="evidence" value="ECO:0007669"/>
    <property type="project" value="InterPro"/>
</dbReference>
<sequence length="279" mass="27341">MTDVAVLGTGRMGSALAARLCAAGRRVTVWNRNRARSTAAAGTGAAVAESPAQAVAGAEVVITMLADGPAVEAALFTSSAAAALRSGAVLVQMSTISPGETVAIAERLPAGVYFVDAPVGGSVDRAAAGSLTILAGGVPAAVERAEPVLRHLGEIQRCGAAGAASAVKLLQNTAMLTALGALHDTVAVATALGVDRASVLDLLAAGPLGGALRRATSTTSDFPIALAAKDLRLARGSLGAAAAGGSPSVAPVAEATLRLMAAAPDQQADLATLINLEKA</sequence>
<dbReference type="SUPFAM" id="SSF51735">
    <property type="entry name" value="NAD(P)-binding Rossmann-fold domains"/>
    <property type="match status" value="1"/>
</dbReference>
<dbReference type="PANTHER" id="PTHR43580:SF2">
    <property type="entry name" value="CYTOKINE-LIKE NUCLEAR FACTOR N-PAC"/>
    <property type="match status" value="1"/>
</dbReference>
<feature type="domain" description="6-phosphogluconate dehydrogenase NADP-binding" evidence="4">
    <location>
        <begin position="3"/>
        <end position="154"/>
    </location>
</feature>
<comment type="caution">
    <text evidence="5">The sequence shown here is derived from an EMBL/GenBank/DDBJ whole genome shotgun (WGS) entry which is preliminary data.</text>
</comment>
<dbReference type="InterPro" id="IPR013328">
    <property type="entry name" value="6PGD_dom2"/>
</dbReference>
<reference evidence="5" key="1">
    <citation type="submission" date="2020-11" db="EMBL/GenBank/DDBJ databases">
        <title>Isolation and identification of active actinomycetes.</title>
        <authorList>
            <person name="Sun X."/>
        </authorList>
    </citation>
    <scope>NUCLEOTIDE SEQUENCE</scope>
    <source>
        <strain evidence="5">NEAU-A11</strain>
    </source>
</reference>
<evidence type="ECO:0000256" key="3">
    <source>
        <dbReference type="PIRSR" id="PIRSR000103-1"/>
    </source>
</evidence>